<dbReference type="GO" id="GO:0000166">
    <property type="term" value="F:nucleotide binding"/>
    <property type="evidence" value="ECO:0007669"/>
    <property type="project" value="InterPro"/>
</dbReference>
<feature type="region of interest" description="Disordered" evidence="1">
    <location>
        <begin position="328"/>
        <end position="352"/>
    </location>
</feature>
<dbReference type="PANTHER" id="PTHR43377">
    <property type="entry name" value="BILIVERDIN REDUCTASE A"/>
    <property type="match status" value="1"/>
</dbReference>
<evidence type="ECO:0000313" key="5">
    <source>
        <dbReference type="Proteomes" id="UP000280444"/>
    </source>
</evidence>
<name>A0A3P1SGM7_9ACTO</name>
<feature type="domain" description="GFO/IDH/MocA-like oxidoreductase" evidence="3">
    <location>
        <begin position="128"/>
        <end position="237"/>
    </location>
</feature>
<dbReference type="InterPro" id="IPR055170">
    <property type="entry name" value="GFO_IDH_MocA-like_dom"/>
</dbReference>
<proteinExistence type="predicted"/>
<dbReference type="Proteomes" id="UP000280444">
    <property type="component" value="Unassembled WGS sequence"/>
</dbReference>
<dbReference type="PANTHER" id="PTHR43377:SF1">
    <property type="entry name" value="BILIVERDIN REDUCTASE A"/>
    <property type="match status" value="1"/>
</dbReference>
<dbReference type="AlphaFoldDB" id="A0A3P1SGM7"/>
<feature type="domain" description="Gfo/Idh/MocA-like oxidoreductase N-terminal" evidence="2">
    <location>
        <begin position="5"/>
        <end position="119"/>
    </location>
</feature>
<dbReference type="OrthoDB" id="179913at2"/>
<dbReference type="SUPFAM" id="SSF55347">
    <property type="entry name" value="Glyceraldehyde-3-phosphate dehydrogenase-like, C-terminal domain"/>
    <property type="match status" value="1"/>
</dbReference>
<dbReference type="InterPro" id="IPR051450">
    <property type="entry name" value="Gfo/Idh/MocA_Oxidoreductases"/>
</dbReference>
<dbReference type="Gene3D" id="3.30.360.10">
    <property type="entry name" value="Dihydrodipicolinate Reductase, domain 2"/>
    <property type="match status" value="1"/>
</dbReference>
<dbReference type="InterPro" id="IPR036291">
    <property type="entry name" value="NAD(P)-bd_dom_sf"/>
</dbReference>
<dbReference type="Pfam" id="PF01408">
    <property type="entry name" value="GFO_IDH_MocA"/>
    <property type="match status" value="1"/>
</dbReference>
<evidence type="ECO:0000259" key="3">
    <source>
        <dbReference type="Pfam" id="PF22725"/>
    </source>
</evidence>
<gene>
    <name evidence="4" type="ORF">EII11_04170</name>
</gene>
<organism evidence="4 5">
    <name type="scientific">Schaalia canis</name>
    <dbReference type="NCBI Taxonomy" id="100469"/>
    <lineage>
        <taxon>Bacteria</taxon>
        <taxon>Bacillati</taxon>
        <taxon>Actinomycetota</taxon>
        <taxon>Actinomycetes</taxon>
        <taxon>Actinomycetales</taxon>
        <taxon>Actinomycetaceae</taxon>
        <taxon>Schaalia</taxon>
    </lineage>
</organism>
<feature type="compositionally biased region" description="Polar residues" evidence="1">
    <location>
        <begin position="328"/>
        <end position="342"/>
    </location>
</feature>
<dbReference type="EMBL" id="RQZF01000003">
    <property type="protein sequence ID" value="RRC95482.1"/>
    <property type="molecule type" value="Genomic_DNA"/>
</dbReference>
<dbReference type="Pfam" id="PF22725">
    <property type="entry name" value="GFO_IDH_MocA_C3"/>
    <property type="match status" value="1"/>
</dbReference>
<protein>
    <submittedName>
        <fullName evidence="4">Gfo/Idh/MocA family oxidoreductase</fullName>
    </submittedName>
</protein>
<dbReference type="Gene3D" id="3.40.50.720">
    <property type="entry name" value="NAD(P)-binding Rossmann-like Domain"/>
    <property type="match status" value="1"/>
</dbReference>
<reference evidence="4 5" key="1">
    <citation type="submission" date="2018-11" db="EMBL/GenBank/DDBJ databases">
        <title>Genomes From Bacteria Associated with the Canine Oral Cavity: a Test Case for Automated Genome-Based Taxonomic Assignment.</title>
        <authorList>
            <person name="Coil D.A."/>
            <person name="Jospin G."/>
            <person name="Darling A.E."/>
            <person name="Wallis C."/>
            <person name="Davis I.J."/>
            <person name="Harris S."/>
            <person name="Eisen J.A."/>
            <person name="Holcombe L.J."/>
            <person name="O'Flynn C."/>
        </authorList>
    </citation>
    <scope>NUCLEOTIDE SEQUENCE [LARGE SCALE GENOMIC DNA]</scope>
    <source>
        <strain evidence="4 5">OH770</strain>
    </source>
</reference>
<evidence type="ECO:0000313" key="4">
    <source>
        <dbReference type="EMBL" id="RRC95482.1"/>
    </source>
</evidence>
<accession>A0A3P1SGM7</accession>
<comment type="caution">
    <text evidence="4">The sequence shown here is derived from an EMBL/GenBank/DDBJ whole genome shotgun (WGS) entry which is preliminary data.</text>
</comment>
<dbReference type="RefSeq" id="WP_124869055.1">
    <property type="nucleotide sequence ID" value="NZ_RQZF01000003.1"/>
</dbReference>
<evidence type="ECO:0000256" key="1">
    <source>
        <dbReference type="SAM" id="MobiDB-lite"/>
    </source>
</evidence>
<dbReference type="SUPFAM" id="SSF51735">
    <property type="entry name" value="NAD(P)-binding Rossmann-fold domains"/>
    <property type="match status" value="1"/>
</dbReference>
<dbReference type="InterPro" id="IPR000683">
    <property type="entry name" value="Gfo/Idh/MocA-like_OxRdtase_N"/>
</dbReference>
<evidence type="ECO:0000259" key="2">
    <source>
        <dbReference type="Pfam" id="PF01408"/>
    </source>
</evidence>
<sequence>MNSPIRLGVIGLGAMGRHHVRNARATEGVSLVALADPAGDPHNVAGDLPVVQDVDALIEVGIDAAILATPTLYHEQIALSLAQAGVHTLVEKPLATDYASGERVTRAFAERGLVGAVGYVERCNPALLEMRRRIADGQLGQIYQVSTRRQSPFPARICDVGVVKDLATHDVDLVSWVVGAPYESVYAQTTTRSGREYEDMVTVAGRLSNGVLVNHLVNWLSPYKDRTTIVIGENGALVADTILGDLTFYENGTHPLQWDQVAAFRGVSEGAATRYALAKREPLAVEHEQFRDAIWGVSSEHVTMEEGQRALAVVDAILSSARTGQSVELSSITRTGSPTSHPNAAGARPTRG</sequence>
<keyword evidence="5" id="KW-1185">Reference proteome</keyword>